<feature type="transmembrane region" description="Helical" evidence="13">
    <location>
        <begin position="424"/>
        <end position="446"/>
    </location>
</feature>
<keyword evidence="5" id="KW-0997">Cell inner membrane</keyword>
<feature type="transmembrane region" description="Helical" evidence="13">
    <location>
        <begin position="390"/>
        <end position="412"/>
    </location>
</feature>
<feature type="compositionally biased region" description="Polar residues" evidence="14">
    <location>
        <begin position="525"/>
        <end position="537"/>
    </location>
</feature>
<evidence type="ECO:0000313" key="16">
    <source>
        <dbReference type="Proteomes" id="UP000068210"/>
    </source>
</evidence>
<dbReference type="GO" id="GO:0016682">
    <property type="term" value="F:oxidoreductase activity, acting on diphenols and related substances as donors, oxygen as acceptor"/>
    <property type="evidence" value="ECO:0007669"/>
    <property type="project" value="TreeGrafter"/>
</dbReference>
<organism evidence="15 16">
    <name type="scientific">Azotobacter chroococcum NCIMB 8003</name>
    <dbReference type="NCBI Taxonomy" id="1328314"/>
    <lineage>
        <taxon>Bacteria</taxon>
        <taxon>Pseudomonadati</taxon>
        <taxon>Pseudomonadota</taxon>
        <taxon>Gammaproteobacteria</taxon>
        <taxon>Pseudomonadales</taxon>
        <taxon>Pseudomonadaceae</taxon>
        <taxon>Azotobacter</taxon>
    </lineage>
</organism>
<dbReference type="HOGENOM" id="CLU_030555_3_1_6"/>
<dbReference type="GO" id="GO:0009055">
    <property type="term" value="F:electron transfer activity"/>
    <property type="evidence" value="ECO:0007669"/>
    <property type="project" value="UniProtKB-UniRule"/>
</dbReference>
<evidence type="ECO:0000256" key="4">
    <source>
        <dbReference type="ARBA" id="ARBA00022475"/>
    </source>
</evidence>
<dbReference type="GO" id="GO:0020037">
    <property type="term" value="F:heme binding"/>
    <property type="evidence" value="ECO:0007669"/>
    <property type="project" value="TreeGrafter"/>
</dbReference>
<evidence type="ECO:0000256" key="10">
    <source>
        <dbReference type="ARBA" id="ARBA00022989"/>
    </source>
</evidence>
<dbReference type="GO" id="GO:0070069">
    <property type="term" value="C:cytochrome complex"/>
    <property type="evidence" value="ECO:0007669"/>
    <property type="project" value="UniProtKB-UniRule"/>
</dbReference>
<feature type="transmembrane region" description="Helical" evidence="13">
    <location>
        <begin position="56"/>
        <end position="74"/>
    </location>
</feature>
<feature type="transmembrane region" description="Helical" evidence="13">
    <location>
        <begin position="222"/>
        <end position="240"/>
    </location>
</feature>
<keyword evidence="7 13" id="KW-0812">Transmembrane</keyword>
<feature type="transmembrane region" description="Helical" evidence="13">
    <location>
        <begin position="186"/>
        <end position="210"/>
    </location>
</feature>
<dbReference type="AlphaFoldDB" id="A0A0C4WN63"/>
<feature type="region of interest" description="Disordered" evidence="14">
    <location>
        <begin position="517"/>
        <end position="537"/>
    </location>
</feature>
<keyword evidence="4 13" id="KW-1003">Cell membrane</keyword>
<feature type="transmembrane region" description="Helical" evidence="13">
    <location>
        <begin position="20"/>
        <end position="44"/>
    </location>
</feature>
<dbReference type="Proteomes" id="UP000068210">
    <property type="component" value="Chromosome"/>
</dbReference>
<evidence type="ECO:0000256" key="1">
    <source>
        <dbReference type="ARBA" id="ARBA00004429"/>
    </source>
</evidence>
<evidence type="ECO:0000256" key="5">
    <source>
        <dbReference type="ARBA" id="ARBA00022519"/>
    </source>
</evidence>
<keyword evidence="10 13" id="KW-1133">Transmembrane helix</keyword>
<accession>A0A0C4WN63</accession>
<evidence type="ECO:0000256" key="12">
    <source>
        <dbReference type="ARBA" id="ARBA00023136"/>
    </source>
</evidence>
<sequence length="537" mass="59699">MISESVVDLSRLQFAMTALYHFLFVPLTLGMTFLLAIMESVYVMTGKQVYKDMVKFWGKLFGINFALGVTTGLTMEFQFGTNWAYYSHYVGDIFGAPLAIEGLMAFFLESTFIGLFFFGWDRLSKVQHLAVTWLVALGSNLSALWILVANGWMQYPVGAEFNFETMRMELVDFGALLLNPVAQVKFVHTVASGYVTGAVFVLAISSYYLLKKRDLGFARRSFAIASAFGMASILSVLVLGDESGYEVGEVQKTKLAAIEAEWETHPAPASFTLFGFPNEEEQRTDFAVRIPFALGIIATRSLDEQVIGIKDLIIEGEARIRNGMVAYGLLEEIRAGDKSPEKIAAFNEVKDDLGYGLLLKKYTTNVVDASEEQIKQAAKDTIPSVPSMFWSFRAMVGSGIVMLVLFACAFWASARKNEESKPWLLKFALYSLPLPWIATQTGWFVAEHGRQPWTIGGVLPTHLSASSLTTADLWGSLLALIAFYTLLLVVEMYLMIRFARLGPSSLHTGRYHFEQLEQSTDKHASPSQTEPQQPVSA</sequence>
<evidence type="ECO:0000256" key="6">
    <source>
        <dbReference type="ARBA" id="ARBA00022617"/>
    </source>
</evidence>
<dbReference type="PANTHER" id="PTHR30365:SF0">
    <property type="entry name" value="CYTOCHROME BD-I UBIQUINOL OXIDASE SUBUNIT 1"/>
    <property type="match status" value="1"/>
</dbReference>
<evidence type="ECO:0000256" key="3">
    <source>
        <dbReference type="ARBA" id="ARBA00022448"/>
    </source>
</evidence>
<comment type="subcellular location">
    <subcellularLocation>
        <location evidence="1">Cell inner membrane</location>
        <topology evidence="1">Multi-pass membrane protein</topology>
    </subcellularLocation>
</comment>
<proteinExistence type="inferred from homology"/>
<keyword evidence="8 13" id="KW-0479">Metal-binding</keyword>
<dbReference type="PANTHER" id="PTHR30365">
    <property type="entry name" value="CYTOCHROME D UBIQUINOL OXIDASE"/>
    <property type="match status" value="1"/>
</dbReference>
<evidence type="ECO:0000256" key="8">
    <source>
        <dbReference type="ARBA" id="ARBA00022723"/>
    </source>
</evidence>
<dbReference type="GO" id="GO:0046872">
    <property type="term" value="F:metal ion binding"/>
    <property type="evidence" value="ECO:0007669"/>
    <property type="project" value="UniProtKB-UniRule"/>
</dbReference>
<evidence type="ECO:0000256" key="13">
    <source>
        <dbReference type="PIRNR" id="PIRNR006446"/>
    </source>
</evidence>
<gene>
    <name evidence="15" type="primary">cydA</name>
    <name evidence="15" type="ORF">Achr_25030</name>
</gene>
<feature type="transmembrane region" description="Helical" evidence="13">
    <location>
        <begin position="130"/>
        <end position="153"/>
    </location>
</feature>
<dbReference type="GO" id="GO:0019646">
    <property type="term" value="P:aerobic electron transport chain"/>
    <property type="evidence" value="ECO:0007669"/>
    <property type="project" value="InterPro"/>
</dbReference>
<dbReference type="STRING" id="1328314.Achr_25030"/>
<name>A0A0C4WN63_9GAMM</name>
<dbReference type="EMBL" id="CP010415">
    <property type="protein sequence ID" value="AJE21936.1"/>
    <property type="molecule type" value="Genomic_DNA"/>
</dbReference>
<comment type="similarity">
    <text evidence="2 13">Belongs to the cytochrome ubiquinol oxidase subunit 1 family.</text>
</comment>
<keyword evidence="12 13" id="KW-0472">Membrane</keyword>
<evidence type="ECO:0000313" key="15">
    <source>
        <dbReference type="EMBL" id="AJE21936.1"/>
    </source>
</evidence>
<dbReference type="GO" id="GO:0005886">
    <property type="term" value="C:plasma membrane"/>
    <property type="evidence" value="ECO:0007669"/>
    <property type="project" value="UniProtKB-SubCell"/>
</dbReference>
<dbReference type="Pfam" id="PF01654">
    <property type="entry name" value="Cyt_bd_oxida_I"/>
    <property type="match status" value="1"/>
</dbReference>
<dbReference type="RefSeq" id="WP_039804841.1">
    <property type="nucleotide sequence ID" value="NZ_CP010415.1"/>
</dbReference>
<keyword evidence="3 13" id="KW-0813">Transport</keyword>
<feature type="transmembrane region" description="Helical" evidence="13">
    <location>
        <begin position="473"/>
        <end position="496"/>
    </location>
</feature>
<evidence type="ECO:0000256" key="9">
    <source>
        <dbReference type="ARBA" id="ARBA00022982"/>
    </source>
</evidence>
<dbReference type="InterPro" id="IPR002585">
    <property type="entry name" value="Cyt-d_ubiquinol_oxidase_su_1"/>
</dbReference>
<keyword evidence="16" id="KW-1185">Reference proteome</keyword>
<evidence type="ECO:0000256" key="7">
    <source>
        <dbReference type="ARBA" id="ARBA00022692"/>
    </source>
</evidence>
<evidence type="ECO:0000256" key="14">
    <source>
        <dbReference type="SAM" id="MobiDB-lite"/>
    </source>
</evidence>
<keyword evidence="6 13" id="KW-0349">Heme</keyword>
<keyword evidence="9 13" id="KW-0249">Electron transport</keyword>
<keyword evidence="11 13" id="KW-0408">Iron</keyword>
<evidence type="ECO:0000256" key="2">
    <source>
        <dbReference type="ARBA" id="ARBA00009819"/>
    </source>
</evidence>
<dbReference type="KEGG" id="acx:Achr_25030"/>
<evidence type="ECO:0000256" key="11">
    <source>
        <dbReference type="ARBA" id="ARBA00023004"/>
    </source>
</evidence>
<protein>
    <submittedName>
        <fullName evidence="15">Cytochrome bd ubiquinol oxidase, subunit I</fullName>
    </submittedName>
</protein>
<dbReference type="PIRSF" id="PIRSF006446">
    <property type="entry name" value="Cyt_quinol_oxidase_1"/>
    <property type="match status" value="1"/>
</dbReference>
<reference evidence="15 16" key="1">
    <citation type="journal article" date="2015" name="PLoS ONE">
        <title>Azotobacter Genomes: The Genome of Azotobacter chroococcum NCIMB 8003 (ATCC 4412).</title>
        <authorList>
            <person name="Robson R.L."/>
            <person name="Jones R."/>
            <person name="Robson R.M."/>
            <person name="Schwartz A."/>
            <person name="Richardson T.H."/>
        </authorList>
    </citation>
    <scope>NUCLEOTIDE SEQUENCE [LARGE SCALE GENOMIC DNA]</scope>
    <source>
        <strain evidence="15 16">NCIMB 8003</strain>
    </source>
</reference>
<feature type="transmembrane region" description="Helical" evidence="13">
    <location>
        <begin position="94"/>
        <end position="118"/>
    </location>
</feature>